<sequence>MTDQVFGHGACLLAGCGYPRPYRRRAVYRGGYALTRPRQWTAVALVAVALPALMIVAWPLLPLLAGLPSGALPLGRVLWALSKSAGQARRAVRLAMCRLPGDPWGRH</sequence>
<dbReference type="Proteomes" id="UP000265719">
    <property type="component" value="Chromosome"/>
</dbReference>
<dbReference type="EMBL" id="CP063196">
    <property type="protein sequence ID" value="UOE21321.1"/>
    <property type="molecule type" value="Genomic_DNA"/>
</dbReference>
<evidence type="ECO:0000313" key="1">
    <source>
        <dbReference type="EMBL" id="UOE21321.1"/>
    </source>
</evidence>
<reference evidence="1" key="1">
    <citation type="submission" date="2020-10" db="EMBL/GenBank/DDBJ databases">
        <title>De novo genome project of the cellulose decomposer Thermobifida halotolerans type strain.</title>
        <authorList>
            <person name="Nagy I."/>
            <person name="Horvath B."/>
            <person name="Kukolya J."/>
            <person name="Nagy I."/>
            <person name="Orsini M."/>
        </authorList>
    </citation>
    <scope>NUCLEOTIDE SEQUENCE</scope>
    <source>
        <strain evidence="1">DSM 44931</strain>
    </source>
</reference>
<dbReference type="AlphaFoldDB" id="A0A399FXP5"/>
<protein>
    <submittedName>
        <fullName evidence="1">Uncharacterized protein</fullName>
    </submittedName>
</protein>
<name>A0A399FXP5_9ACTN</name>
<accession>A0A399FXP5</accession>
<organism evidence="1 2">
    <name type="scientific">Thermobifida halotolerans</name>
    <dbReference type="NCBI Taxonomy" id="483545"/>
    <lineage>
        <taxon>Bacteria</taxon>
        <taxon>Bacillati</taxon>
        <taxon>Actinomycetota</taxon>
        <taxon>Actinomycetes</taxon>
        <taxon>Streptosporangiales</taxon>
        <taxon>Nocardiopsidaceae</taxon>
        <taxon>Thermobifida</taxon>
    </lineage>
</organism>
<dbReference type="KEGG" id="thao:NI17_009440"/>
<dbReference type="RefSeq" id="WP_068694012.1">
    <property type="nucleotide sequence ID" value="NZ_CP063196.1"/>
</dbReference>
<gene>
    <name evidence="1" type="ORF">NI17_009440</name>
</gene>
<keyword evidence="2" id="KW-1185">Reference proteome</keyword>
<proteinExistence type="predicted"/>
<evidence type="ECO:0000313" key="2">
    <source>
        <dbReference type="Proteomes" id="UP000265719"/>
    </source>
</evidence>